<organism evidence="2 3">
    <name type="scientific">Pseudozyma flocculosa PF-1</name>
    <dbReference type="NCBI Taxonomy" id="1277687"/>
    <lineage>
        <taxon>Eukaryota</taxon>
        <taxon>Fungi</taxon>
        <taxon>Dikarya</taxon>
        <taxon>Basidiomycota</taxon>
        <taxon>Ustilaginomycotina</taxon>
        <taxon>Ustilaginomycetes</taxon>
        <taxon>Ustilaginales</taxon>
        <taxon>Ustilaginaceae</taxon>
        <taxon>Pseudozyma</taxon>
    </lineage>
</organism>
<dbReference type="AlphaFoldDB" id="A0A061H7Q2"/>
<dbReference type="PANTHER" id="PTHR33835">
    <property type="entry name" value="YALI0C07656P"/>
    <property type="match status" value="1"/>
</dbReference>
<protein>
    <recommendedName>
        <fullName evidence="4">DUF4336 domain-containing protein</fullName>
    </recommendedName>
</protein>
<reference evidence="2 3" key="1">
    <citation type="journal article" date="2013" name="Plant Cell">
        <title>The transition from a phytopathogenic smut ancestor to an anamorphic biocontrol agent deciphered by comparative whole-genome analysis.</title>
        <authorList>
            <person name="Lefebvre F."/>
            <person name="Joly D.L."/>
            <person name="Labbe C."/>
            <person name="Teichmann B."/>
            <person name="Linning R."/>
            <person name="Belzile F."/>
            <person name="Bakkeren G."/>
            <person name="Belanger R.R."/>
        </authorList>
    </citation>
    <scope>NUCLEOTIDE SEQUENCE [LARGE SCALE GENOMIC DNA]</scope>
    <source>
        <strain evidence="2 3">PF-1</strain>
    </source>
</reference>
<dbReference type="OrthoDB" id="421671at2759"/>
<dbReference type="RefSeq" id="XP_007879442.1">
    <property type="nucleotide sequence ID" value="XM_007881251.1"/>
</dbReference>
<dbReference type="EMBL" id="KE361633">
    <property type="protein sequence ID" value="EPQ28932.1"/>
    <property type="molecule type" value="Genomic_DNA"/>
</dbReference>
<feature type="compositionally biased region" description="Polar residues" evidence="1">
    <location>
        <begin position="66"/>
        <end position="78"/>
    </location>
</feature>
<evidence type="ECO:0008006" key="4">
    <source>
        <dbReference type="Google" id="ProtNLM"/>
    </source>
</evidence>
<dbReference type="PANTHER" id="PTHR33835:SF1">
    <property type="entry name" value="METALLO-BETA-LACTAMASE DOMAIN-CONTAINING PROTEIN"/>
    <property type="match status" value="1"/>
</dbReference>
<proteinExistence type="predicted"/>
<dbReference type="GeneID" id="19317840"/>
<accession>A0A061H7Q2</accession>
<evidence type="ECO:0000313" key="2">
    <source>
        <dbReference type="EMBL" id="EPQ28932.1"/>
    </source>
</evidence>
<dbReference type="InterPro" id="IPR025638">
    <property type="entry name" value="DUF4336"/>
</dbReference>
<dbReference type="Proteomes" id="UP000053664">
    <property type="component" value="Unassembled WGS sequence"/>
</dbReference>
<sequence length="382" mass="41129">MGGPGPYAQACHGACWARPGPDPLEAREARLGPASRSHLLKLPLRINCPASHRLARPSTIYPTAHAPSSRTMASTHSTAVDGGDGAGSLKQRHSTAGSAPSAGPSSSPAPAKPKNGVTAVIRELAPSLAIFSYPFSRFGIFPVGGRSTAVKLNDGKVWVLASTPLDEPTKAKIESMGDVAYLVAPDAVHHLFLSQYASAYPSAKVIGVEGLEEKRKDVKFDGIYGRDPPETKYGFESEIQARYFPTFANKDVIFNHVETRTLITADLLFNLPAHEQYRNTAKGAPSSPIPFLNSLSNYFTPDSSFHKTFLGFAGVGGTIPHMPKGGSKDERRKRFAQDAAEVAKWDFDRIVMCHGDVIEKDGKKAWLSACEKYLDPSGNPKV</sequence>
<name>A0A061H7Q2_9BASI</name>
<dbReference type="KEGG" id="pfp:PFL1_03732"/>
<evidence type="ECO:0000256" key="1">
    <source>
        <dbReference type="SAM" id="MobiDB-lite"/>
    </source>
</evidence>
<dbReference type="HOGENOM" id="CLU_056292_1_0_1"/>
<feature type="compositionally biased region" description="Low complexity" evidence="1">
    <location>
        <begin position="96"/>
        <end position="114"/>
    </location>
</feature>
<dbReference type="eggNOG" id="ENOG502S1EZ">
    <property type="taxonomic scope" value="Eukaryota"/>
</dbReference>
<feature type="region of interest" description="Disordered" evidence="1">
    <location>
        <begin position="58"/>
        <end position="114"/>
    </location>
</feature>
<evidence type="ECO:0000313" key="3">
    <source>
        <dbReference type="Proteomes" id="UP000053664"/>
    </source>
</evidence>
<gene>
    <name evidence="2" type="ORF">PFL1_03732</name>
</gene>